<evidence type="ECO:0000256" key="2">
    <source>
        <dbReference type="ARBA" id="ARBA00022723"/>
    </source>
</evidence>
<evidence type="ECO:0000313" key="6">
    <source>
        <dbReference type="Proteomes" id="UP000535937"/>
    </source>
</evidence>
<dbReference type="PANTHER" id="PTHR11409">
    <property type="entry name" value="ADENOSINE DEAMINASE"/>
    <property type="match status" value="1"/>
</dbReference>
<keyword evidence="6" id="KW-1185">Reference proteome</keyword>
<dbReference type="RefSeq" id="WP_246395121.1">
    <property type="nucleotide sequence ID" value="NZ_JACHWZ010000021.1"/>
</dbReference>
<comment type="caution">
    <text evidence="5">The sequence shown here is derived from an EMBL/GenBank/DDBJ whole genome shotgun (WGS) entry which is preliminary data.</text>
</comment>
<dbReference type="AlphaFoldDB" id="A0A7W4ZAT2"/>
<gene>
    <name evidence="5" type="ORF">FHS09_003741</name>
</gene>
<dbReference type="GO" id="GO:0004000">
    <property type="term" value="F:adenosine deaminase activity"/>
    <property type="evidence" value="ECO:0007669"/>
    <property type="project" value="TreeGrafter"/>
</dbReference>
<keyword evidence="3 5" id="KW-0378">Hydrolase</keyword>
<dbReference type="EMBL" id="JACHWZ010000021">
    <property type="protein sequence ID" value="MBB3062891.1"/>
    <property type="molecule type" value="Genomic_DNA"/>
</dbReference>
<evidence type="ECO:0000259" key="4">
    <source>
        <dbReference type="Pfam" id="PF00962"/>
    </source>
</evidence>
<dbReference type="EC" id="3.5.4.4" evidence="5"/>
<dbReference type="Proteomes" id="UP000535937">
    <property type="component" value="Unassembled WGS sequence"/>
</dbReference>
<dbReference type="PANTHER" id="PTHR11409:SF39">
    <property type="entry name" value="ADENOSINE DEAMINASE 2"/>
    <property type="match status" value="1"/>
</dbReference>
<dbReference type="GO" id="GO:0046103">
    <property type="term" value="P:inosine biosynthetic process"/>
    <property type="evidence" value="ECO:0007669"/>
    <property type="project" value="TreeGrafter"/>
</dbReference>
<dbReference type="Pfam" id="PF00962">
    <property type="entry name" value="A_deaminase"/>
    <property type="match status" value="1"/>
</dbReference>
<keyword evidence="2" id="KW-0479">Metal-binding</keyword>
<evidence type="ECO:0000313" key="5">
    <source>
        <dbReference type="EMBL" id="MBB3062891.1"/>
    </source>
</evidence>
<dbReference type="GO" id="GO:0046872">
    <property type="term" value="F:metal ion binding"/>
    <property type="evidence" value="ECO:0007669"/>
    <property type="project" value="UniProtKB-KW"/>
</dbReference>
<reference evidence="5 6" key="1">
    <citation type="submission" date="2020-08" db="EMBL/GenBank/DDBJ databases">
        <title>Genomic Encyclopedia of Type Strains, Phase III (KMG-III): the genomes of soil and plant-associated and newly described type strains.</title>
        <authorList>
            <person name="Whitman W."/>
        </authorList>
    </citation>
    <scope>NUCLEOTIDE SEQUENCE [LARGE SCALE GENOMIC DNA]</scope>
    <source>
        <strain evidence="5 6">CECT 8799</strain>
    </source>
</reference>
<dbReference type="InterPro" id="IPR032466">
    <property type="entry name" value="Metal_Hydrolase"/>
</dbReference>
<evidence type="ECO:0000256" key="3">
    <source>
        <dbReference type="ARBA" id="ARBA00022801"/>
    </source>
</evidence>
<dbReference type="Gene3D" id="3.20.20.140">
    <property type="entry name" value="Metal-dependent hydrolases"/>
    <property type="match status" value="1"/>
</dbReference>
<feature type="domain" description="Adenosine deaminase" evidence="4">
    <location>
        <begin position="119"/>
        <end position="422"/>
    </location>
</feature>
<proteinExistence type="predicted"/>
<comment type="cofactor">
    <cofactor evidence="1">
        <name>Zn(2+)</name>
        <dbReference type="ChEBI" id="CHEBI:29105"/>
    </cofactor>
</comment>
<dbReference type="SUPFAM" id="SSF51556">
    <property type="entry name" value="Metallo-dependent hydrolases"/>
    <property type="match status" value="1"/>
</dbReference>
<name>A0A7W4ZAT2_9GAMM</name>
<dbReference type="InterPro" id="IPR006330">
    <property type="entry name" value="Ado/ade_deaminase"/>
</dbReference>
<protein>
    <submittedName>
        <fullName evidence="5">Adenosine deaminase CECR1</fullName>
        <ecNumber evidence="5">3.5.4.4</ecNumber>
    </submittedName>
</protein>
<dbReference type="GO" id="GO:0006154">
    <property type="term" value="P:adenosine catabolic process"/>
    <property type="evidence" value="ECO:0007669"/>
    <property type="project" value="TreeGrafter"/>
</dbReference>
<sequence length="461" mass="53713">MLFSGAATADDSWFEEFKRDASDAELYRFLYAMPKGGDLHNHISGAGFSEWWYRLALQQEERGYRYYTKVRIENCRDYGTNEFSAQPYLLLFQNILAATYDKLSECEKREYKPLAQLSDEERQAWQNSIRLDKPHEGRDEFFQTHWQRLNELYKNPYIIAELIYLNMKHFGEEGLLYFEPQVGVHGFLRADGEAFSPDEVAAIYRERIRRADARKTGVAVRFQSSLLRFHPRAEEILGTLYRFVHNNSDLWVAVNMVGREDNDKGYPLRFLPTLRKLRRQYPGVKLSIHAGEVDEPNRHVRDTLLLGADRIGHGVNLIDDPDTLLTMRHGPYLVEINLISNLLLEYVNDYGEHPFPEYLRTGVPVALSTDDRGMWDSTMTDEFFVAVKEFNLSWKELVLLGRNSLAYSFADDGTRGELVEEFERRIAAFERRAQRGNFGTQREIPEPRGFICAHYELCALN</sequence>
<accession>A0A7W4ZAT2</accession>
<organism evidence="5 6">
    <name type="scientific">Microbulbifer rhizosphaerae</name>
    <dbReference type="NCBI Taxonomy" id="1562603"/>
    <lineage>
        <taxon>Bacteria</taxon>
        <taxon>Pseudomonadati</taxon>
        <taxon>Pseudomonadota</taxon>
        <taxon>Gammaproteobacteria</taxon>
        <taxon>Cellvibrionales</taxon>
        <taxon>Microbulbiferaceae</taxon>
        <taxon>Microbulbifer</taxon>
    </lineage>
</organism>
<evidence type="ECO:0000256" key="1">
    <source>
        <dbReference type="ARBA" id="ARBA00001947"/>
    </source>
</evidence>
<dbReference type="InterPro" id="IPR001365">
    <property type="entry name" value="A_deaminase_dom"/>
</dbReference>